<name>A0ABS5RWV5_9HYPH</name>
<organism evidence="1 2">
    <name type="scientific">Tianweitania aestuarii</name>
    <dbReference type="NCBI Taxonomy" id="2814886"/>
    <lineage>
        <taxon>Bacteria</taxon>
        <taxon>Pseudomonadati</taxon>
        <taxon>Pseudomonadota</taxon>
        <taxon>Alphaproteobacteria</taxon>
        <taxon>Hyphomicrobiales</taxon>
        <taxon>Phyllobacteriaceae</taxon>
        <taxon>Tianweitania</taxon>
    </lineage>
</organism>
<protein>
    <submittedName>
        <fullName evidence="1">Uncharacterized protein</fullName>
    </submittedName>
</protein>
<evidence type="ECO:0000313" key="2">
    <source>
        <dbReference type="Proteomes" id="UP001297272"/>
    </source>
</evidence>
<proteinExistence type="predicted"/>
<gene>
    <name evidence="1" type="ORF">JYU29_05610</name>
</gene>
<keyword evidence="2" id="KW-1185">Reference proteome</keyword>
<reference evidence="1 2" key="1">
    <citation type="submission" date="2021-03" db="EMBL/GenBank/DDBJ databases">
        <title>Tianweitania aestuarii sp. nov., isolated from a tidal flat.</title>
        <authorList>
            <person name="Park S."/>
            <person name="Yoon J.-H."/>
        </authorList>
    </citation>
    <scope>NUCLEOTIDE SEQUENCE [LARGE SCALE GENOMIC DNA]</scope>
    <source>
        <strain evidence="1 2">BSSL-BM11</strain>
    </source>
</reference>
<dbReference type="RefSeq" id="WP_213983717.1">
    <property type="nucleotide sequence ID" value="NZ_JAFMNX010000001.1"/>
</dbReference>
<sequence>MAQSVQVTFGSCIDFDLVFKDPEGQAEDISGDRFAVFDFYPGILADAVLVKADPTAGILHFHLPAEAASQLLPVDVNRLRILRTFADGCQESTERFGITVR</sequence>
<accession>A0ABS5RWV5</accession>
<comment type="caution">
    <text evidence="1">The sequence shown here is derived from an EMBL/GenBank/DDBJ whole genome shotgun (WGS) entry which is preliminary data.</text>
</comment>
<evidence type="ECO:0000313" key="1">
    <source>
        <dbReference type="EMBL" id="MBS9720162.1"/>
    </source>
</evidence>
<dbReference type="Proteomes" id="UP001297272">
    <property type="component" value="Unassembled WGS sequence"/>
</dbReference>
<dbReference type="EMBL" id="JAFMNX010000001">
    <property type="protein sequence ID" value="MBS9720162.1"/>
    <property type="molecule type" value="Genomic_DNA"/>
</dbReference>